<dbReference type="PANTHER" id="PTHR45772:SF2">
    <property type="entry name" value="ABC TRANSPORTER ATP-BINDING PROTEIN"/>
    <property type="match status" value="1"/>
</dbReference>
<dbReference type="Gene3D" id="3.40.50.300">
    <property type="entry name" value="P-loop containing nucleotide triphosphate hydrolases"/>
    <property type="match status" value="1"/>
</dbReference>
<name>A0A5J6VA10_9MICO</name>
<dbReference type="InterPro" id="IPR003593">
    <property type="entry name" value="AAA+_ATPase"/>
</dbReference>
<dbReference type="InterPro" id="IPR027417">
    <property type="entry name" value="P-loop_NTPase"/>
</dbReference>
<dbReference type="PANTHER" id="PTHR45772">
    <property type="entry name" value="CONSERVED COMPONENT OF ABC TRANSPORTER FOR NATURAL AMINO ACIDS-RELATED"/>
    <property type="match status" value="1"/>
</dbReference>
<evidence type="ECO:0000256" key="2">
    <source>
        <dbReference type="ARBA" id="ARBA00022741"/>
    </source>
</evidence>
<dbReference type="Pfam" id="PF00005">
    <property type="entry name" value="ABC_tran"/>
    <property type="match status" value="1"/>
</dbReference>
<gene>
    <name evidence="6" type="ORF">FY030_15445</name>
</gene>
<dbReference type="InterPro" id="IPR003439">
    <property type="entry name" value="ABC_transporter-like_ATP-bd"/>
</dbReference>
<protein>
    <submittedName>
        <fullName evidence="6">ABC transporter ATP-binding protein</fullName>
    </submittedName>
</protein>
<dbReference type="GO" id="GO:0005524">
    <property type="term" value="F:ATP binding"/>
    <property type="evidence" value="ECO:0007669"/>
    <property type="project" value="UniProtKB-KW"/>
</dbReference>
<keyword evidence="2" id="KW-0547">Nucleotide-binding</keyword>
<dbReference type="GO" id="GO:0005886">
    <property type="term" value="C:plasma membrane"/>
    <property type="evidence" value="ECO:0007669"/>
    <property type="project" value="TreeGrafter"/>
</dbReference>
<dbReference type="GO" id="GO:0016887">
    <property type="term" value="F:ATP hydrolysis activity"/>
    <property type="evidence" value="ECO:0007669"/>
    <property type="project" value="InterPro"/>
</dbReference>
<sequence length="276" mass="29211">MTSRPDTRDTPHTQGSSGAPALRLHGLGKDFGSLSAVKDVSFDVAPGARHAVIGPNGAGKSTLFALVAGALPATAGTVMLHGDDVTKLSEHARARRGLVRTFQHSSLFLSATARENILIAVQRRHGVQGQPWRAVTRRRALLAEADEVLEQLMLQDRSGATAGSLSHGERRQLEVAVALATRPSVLLLDEPAAGMSPADTMAFQELVLGLPAEVTVLLVEHDLDLVFGVADRVTVLHLGEHLLTGDPDEVRASDAVQHAYLGAEDTSELFLEDGPG</sequence>
<evidence type="ECO:0000256" key="1">
    <source>
        <dbReference type="ARBA" id="ARBA00022448"/>
    </source>
</evidence>
<dbReference type="SUPFAM" id="SSF52540">
    <property type="entry name" value="P-loop containing nucleoside triphosphate hydrolases"/>
    <property type="match status" value="1"/>
</dbReference>
<dbReference type="CDD" id="cd03219">
    <property type="entry name" value="ABC_Mj1267_LivG_branched"/>
    <property type="match status" value="1"/>
</dbReference>
<reference evidence="6 7" key="1">
    <citation type="submission" date="2019-09" db="EMBL/GenBank/DDBJ databases">
        <title>Serinicoccus pratensis sp. nov., isolated from meadow soil.</title>
        <authorList>
            <person name="Zhang W."/>
        </authorList>
    </citation>
    <scope>NUCLEOTIDE SEQUENCE [LARGE SCALE GENOMIC DNA]</scope>
    <source>
        <strain evidence="6 7">W204</strain>
    </source>
</reference>
<evidence type="ECO:0000313" key="6">
    <source>
        <dbReference type="EMBL" id="QFG69912.1"/>
    </source>
</evidence>
<keyword evidence="1" id="KW-0813">Transport</keyword>
<keyword evidence="3 6" id="KW-0067">ATP-binding</keyword>
<dbReference type="PROSITE" id="PS50893">
    <property type="entry name" value="ABC_TRANSPORTER_2"/>
    <property type="match status" value="1"/>
</dbReference>
<evidence type="ECO:0000313" key="7">
    <source>
        <dbReference type="Proteomes" id="UP000326546"/>
    </source>
</evidence>
<evidence type="ECO:0000256" key="3">
    <source>
        <dbReference type="ARBA" id="ARBA00022840"/>
    </source>
</evidence>
<dbReference type="AlphaFoldDB" id="A0A5J6VA10"/>
<dbReference type="SMART" id="SM00382">
    <property type="entry name" value="AAA"/>
    <property type="match status" value="1"/>
</dbReference>
<accession>A0A5J6VA10</accession>
<feature type="domain" description="ABC transporter" evidence="5">
    <location>
        <begin position="22"/>
        <end position="263"/>
    </location>
</feature>
<feature type="region of interest" description="Disordered" evidence="4">
    <location>
        <begin position="1"/>
        <end position="22"/>
    </location>
</feature>
<organism evidence="6 7">
    <name type="scientific">Ornithinimicrobium pratense</name>
    <dbReference type="NCBI Taxonomy" id="2593973"/>
    <lineage>
        <taxon>Bacteria</taxon>
        <taxon>Bacillati</taxon>
        <taxon>Actinomycetota</taxon>
        <taxon>Actinomycetes</taxon>
        <taxon>Micrococcales</taxon>
        <taxon>Ornithinimicrobiaceae</taxon>
        <taxon>Ornithinimicrobium</taxon>
    </lineage>
</organism>
<dbReference type="RefSeq" id="WP_158062406.1">
    <property type="nucleotide sequence ID" value="NZ_CP044427.1"/>
</dbReference>
<feature type="compositionally biased region" description="Basic and acidic residues" evidence="4">
    <location>
        <begin position="1"/>
        <end position="11"/>
    </location>
</feature>
<evidence type="ECO:0000259" key="5">
    <source>
        <dbReference type="PROSITE" id="PS50893"/>
    </source>
</evidence>
<keyword evidence="7" id="KW-1185">Reference proteome</keyword>
<dbReference type="Proteomes" id="UP000326546">
    <property type="component" value="Chromosome"/>
</dbReference>
<evidence type="ECO:0000256" key="4">
    <source>
        <dbReference type="SAM" id="MobiDB-lite"/>
    </source>
</evidence>
<dbReference type="KEGG" id="serw:FY030_15445"/>
<dbReference type="OrthoDB" id="9805514at2"/>
<dbReference type="EMBL" id="CP044427">
    <property type="protein sequence ID" value="QFG69912.1"/>
    <property type="molecule type" value="Genomic_DNA"/>
</dbReference>
<dbReference type="InterPro" id="IPR051120">
    <property type="entry name" value="ABC_AA/LPS_Transport"/>
</dbReference>
<proteinExistence type="predicted"/>